<evidence type="ECO:0000256" key="1">
    <source>
        <dbReference type="ARBA" id="ARBA00004141"/>
    </source>
</evidence>
<dbReference type="STRING" id="296587.C1E704"/>
<comment type="subcellular location">
    <subcellularLocation>
        <location evidence="1">Membrane</location>
        <topology evidence="1">Multi-pass membrane protein</topology>
    </subcellularLocation>
</comment>
<dbReference type="AlphaFoldDB" id="C1E704"/>
<dbReference type="PANTHER" id="PTHR42893:SF9">
    <property type="entry name" value="PROTEIN DETOXIFICATION 46, CHLOROPLASTIC"/>
    <property type="match status" value="1"/>
</dbReference>
<keyword evidence="5 6" id="KW-0472">Membrane</keyword>
<proteinExistence type="inferred from homology"/>
<dbReference type="PANTHER" id="PTHR42893">
    <property type="entry name" value="PROTEIN DETOXIFICATION 44, CHLOROPLASTIC-RELATED"/>
    <property type="match status" value="1"/>
</dbReference>
<feature type="transmembrane region" description="Helical" evidence="6">
    <location>
        <begin position="494"/>
        <end position="517"/>
    </location>
</feature>
<dbReference type="GO" id="GO:0042910">
    <property type="term" value="F:xenobiotic transmembrane transporter activity"/>
    <property type="evidence" value="ECO:0007669"/>
    <property type="project" value="InterPro"/>
</dbReference>
<feature type="transmembrane region" description="Helical" evidence="6">
    <location>
        <begin position="226"/>
        <end position="248"/>
    </location>
</feature>
<dbReference type="eggNOG" id="KOG1347">
    <property type="taxonomic scope" value="Eukaryota"/>
</dbReference>
<dbReference type="EMBL" id="CP001326">
    <property type="protein sequence ID" value="ACO63522.1"/>
    <property type="molecule type" value="Genomic_DNA"/>
</dbReference>
<name>C1E704_MICCC</name>
<evidence type="ECO:0000256" key="3">
    <source>
        <dbReference type="ARBA" id="ARBA00022692"/>
    </source>
</evidence>
<feature type="transmembrane region" description="Helical" evidence="6">
    <location>
        <begin position="327"/>
        <end position="346"/>
    </location>
</feature>
<dbReference type="GO" id="GO:0015297">
    <property type="term" value="F:antiporter activity"/>
    <property type="evidence" value="ECO:0007669"/>
    <property type="project" value="InterPro"/>
</dbReference>
<evidence type="ECO:0000256" key="6">
    <source>
        <dbReference type="RuleBase" id="RU004914"/>
    </source>
</evidence>
<feature type="transmembrane region" description="Helical" evidence="6">
    <location>
        <begin position="568"/>
        <end position="588"/>
    </location>
</feature>
<keyword evidence="3 6" id="KW-0812">Transmembrane</keyword>
<protein>
    <recommendedName>
        <fullName evidence="6">Protein DETOXIFICATION</fullName>
    </recommendedName>
    <alternativeName>
        <fullName evidence="6">Multidrug and toxic compound extrusion protein</fullName>
    </alternativeName>
</protein>
<keyword evidence="9" id="KW-1185">Reference proteome</keyword>
<dbReference type="OMA" id="YSEDMSQ"/>
<evidence type="ECO:0000256" key="7">
    <source>
        <dbReference type="SAM" id="MobiDB-lite"/>
    </source>
</evidence>
<evidence type="ECO:0000256" key="5">
    <source>
        <dbReference type="ARBA" id="ARBA00023136"/>
    </source>
</evidence>
<dbReference type="RefSeq" id="XP_002502264.1">
    <property type="nucleotide sequence ID" value="XM_002502218.1"/>
</dbReference>
<gene>
    <name evidence="8" type="ORF">MICPUN_58839</name>
</gene>
<feature type="transmembrane region" description="Helical" evidence="6">
    <location>
        <begin position="268"/>
        <end position="291"/>
    </location>
</feature>
<feature type="transmembrane region" description="Helical" evidence="6">
    <location>
        <begin position="181"/>
        <end position="199"/>
    </location>
</feature>
<feature type="compositionally biased region" description="Low complexity" evidence="7">
    <location>
        <begin position="11"/>
        <end position="23"/>
    </location>
</feature>
<dbReference type="GO" id="GO:0016020">
    <property type="term" value="C:membrane"/>
    <property type="evidence" value="ECO:0007669"/>
    <property type="project" value="UniProtKB-SubCell"/>
</dbReference>
<feature type="compositionally biased region" description="Gly residues" evidence="7">
    <location>
        <begin position="1"/>
        <end position="10"/>
    </location>
</feature>
<feature type="transmembrane region" description="Helical" evidence="6">
    <location>
        <begin position="454"/>
        <end position="473"/>
    </location>
</feature>
<dbReference type="KEGG" id="mis:MICPUN_58839"/>
<comment type="similarity">
    <text evidence="2 6">Belongs to the multi antimicrobial extrusion (MATE) (TC 2.A.66.1) family.</text>
</comment>
<reference evidence="8 9" key="1">
    <citation type="journal article" date="2009" name="Science">
        <title>Green evolution and dynamic adaptations revealed by genomes of the marine picoeukaryotes Micromonas.</title>
        <authorList>
            <person name="Worden A.Z."/>
            <person name="Lee J.H."/>
            <person name="Mock T."/>
            <person name="Rouze P."/>
            <person name="Simmons M.P."/>
            <person name="Aerts A.L."/>
            <person name="Allen A.E."/>
            <person name="Cuvelier M.L."/>
            <person name="Derelle E."/>
            <person name="Everett M.V."/>
            <person name="Foulon E."/>
            <person name="Grimwood J."/>
            <person name="Gundlach H."/>
            <person name="Henrissat B."/>
            <person name="Napoli C."/>
            <person name="McDonald S.M."/>
            <person name="Parker M.S."/>
            <person name="Rombauts S."/>
            <person name="Salamov A."/>
            <person name="Von Dassow P."/>
            <person name="Badger J.H."/>
            <person name="Coutinho P.M."/>
            <person name="Demir E."/>
            <person name="Dubchak I."/>
            <person name="Gentemann C."/>
            <person name="Eikrem W."/>
            <person name="Gready J.E."/>
            <person name="John U."/>
            <person name="Lanier W."/>
            <person name="Lindquist E.A."/>
            <person name="Lucas S."/>
            <person name="Mayer K.F."/>
            <person name="Moreau H."/>
            <person name="Not F."/>
            <person name="Otillar R."/>
            <person name="Panaud O."/>
            <person name="Pangilinan J."/>
            <person name="Paulsen I."/>
            <person name="Piegu B."/>
            <person name="Poliakov A."/>
            <person name="Robbens S."/>
            <person name="Schmutz J."/>
            <person name="Toulza E."/>
            <person name="Wyss T."/>
            <person name="Zelensky A."/>
            <person name="Zhou K."/>
            <person name="Armbrust E.V."/>
            <person name="Bhattacharya D."/>
            <person name="Goodenough U.W."/>
            <person name="Van de Peer Y."/>
            <person name="Grigoriev I.V."/>
        </authorList>
    </citation>
    <scope>NUCLEOTIDE SEQUENCE [LARGE SCALE GENOMIC DNA]</scope>
    <source>
        <strain evidence="9">RCC299 / NOUM17</strain>
    </source>
</reference>
<comment type="caution">
    <text evidence="6">Lacks conserved residue(s) required for the propagation of feature annotation.</text>
</comment>
<dbReference type="GeneID" id="8243551"/>
<evidence type="ECO:0000256" key="4">
    <source>
        <dbReference type="ARBA" id="ARBA00022989"/>
    </source>
</evidence>
<sequence length="630" mass="64311">MTSSIAGGGVRAPTVRATAPARRATTRRAVHPPRVCRPEANANASPMGPPSVRSTSSARRRTRRAAVDSTAGLLASMDERDPPPVDPNLELELDGVVVLNGSVDPDAAAPIARDEKDDDHDDDDGPIFSGELFARLVRFTLPTMAIWLSGPILSMVDTAVVGKASTLELAAMTPGGVYVDYPSYLLSSALAVATTTLVAQERMKRRRARSETADGDGDGDTTVSDAVALAAILGLVVAIVLAVAAAPAVAKFAGPRSASIVPAALTYASIRCLGVPFALVASVAQASFLACKSPAQPLLAVGASGAVNLIADVVLVCGLGWGIGGAAAATVASQAVVAAALVYLLLKQGRERRAAAGGGGGGGVDDEDDVDDVRASYYEGGVILEDAELPAEEADEDAVTPPSLRAVPRSIPGLAQATRFLNIAGPVCFLNSIKVLFVASLVQAVTAISPASSAANGVMTAIYFFFAVMGDGVSQAAQTFLPPVLGSRRATGTAAMLLIAAAGLGALNAVASAGVALAMPGLFTKSAEVVAIMAECAPAMSVALLLHTASMGSEGCLLAARDMRFMSFCYAPNAALAYWTLTLCVGSFGMGASALWVALAQFHACRLVANGVRMFVLPGRGSPLRRRLAE</sequence>
<evidence type="ECO:0000313" key="9">
    <source>
        <dbReference type="Proteomes" id="UP000002009"/>
    </source>
</evidence>
<dbReference type="Pfam" id="PF01554">
    <property type="entry name" value="MatE"/>
    <property type="match status" value="1"/>
</dbReference>
<dbReference type="InParanoid" id="C1E704"/>
<organism evidence="8 9">
    <name type="scientific">Micromonas commoda (strain RCC299 / NOUM17 / CCMP2709)</name>
    <name type="common">Picoplanktonic green alga</name>
    <dbReference type="NCBI Taxonomy" id="296587"/>
    <lineage>
        <taxon>Eukaryota</taxon>
        <taxon>Viridiplantae</taxon>
        <taxon>Chlorophyta</taxon>
        <taxon>Mamiellophyceae</taxon>
        <taxon>Mamiellales</taxon>
        <taxon>Mamiellaceae</taxon>
        <taxon>Micromonas</taxon>
    </lineage>
</organism>
<evidence type="ECO:0000313" key="8">
    <source>
        <dbReference type="EMBL" id="ACO63522.1"/>
    </source>
</evidence>
<accession>C1E704</accession>
<feature type="region of interest" description="Disordered" evidence="7">
    <location>
        <begin position="1"/>
        <end position="84"/>
    </location>
</feature>
<keyword evidence="4 6" id="KW-1133">Transmembrane helix</keyword>
<dbReference type="InterPro" id="IPR002528">
    <property type="entry name" value="MATE_fam"/>
</dbReference>
<dbReference type="InterPro" id="IPR044644">
    <property type="entry name" value="DinF-like"/>
</dbReference>
<dbReference type="Proteomes" id="UP000002009">
    <property type="component" value="Chromosome 5"/>
</dbReference>
<feature type="transmembrane region" description="Helical" evidence="6">
    <location>
        <begin position="420"/>
        <end position="442"/>
    </location>
</feature>
<evidence type="ECO:0000256" key="2">
    <source>
        <dbReference type="ARBA" id="ARBA00010199"/>
    </source>
</evidence>
<dbReference type="OrthoDB" id="423427at2759"/>
<feature type="transmembrane region" description="Helical" evidence="6">
    <location>
        <begin position="298"/>
        <end position="321"/>
    </location>
</feature>